<evidence type="ECO:0000313" key="2">
    <source>
        <dbReference type="EMBL" id="BAX97327.1"/>
    </source>
</evidence>
<reference evidence="2 3" key="2">
    <citation type="journal article" date="2017" name="Int. J. Syst. Evol. Microbiol.">
        <title>Mycobacterium stephanolepidis sp. nov., a rapidly growing species related to Mycobacterium chelonae, isolated from marine teleost fish, Stephanolepis cirrhifer.</title>
        <authorList>
            <person name="Fukano H."/>
            <person name="Wada S."/>
            <person name="Kurata O."/>
            <person name="Katayama K."/>
            <person name="Fujiwara N."/>
            <person name="Hoshino Y."/>
        </authorList>
    </citation>
    <scope>NUCLEOTIDE SEQUENCE [LARGE SCALE GENOMIC DNA]</scope>
    <source>
        <strain evidence="2 3">NJB0901</strain>
    </source>
</reference>
<evidence type="ECO:0000313" key="3">
    <source>
        <dbReference type="Proteomes" id="UP000217954"/>
    </source>
</evidence>
<protein>
    <submittedName>
        <fullName evidence="2">Uncharacterized protein</fullName>
    </submittedName>
</protein>
<name>A0A1Z4EWL0_9MYCO</name>
<feature type="compositionally biased region" description="Basic and acidic residues" evidence="1">
    <location>
        <begin position="79"/>
        <end position="91"/>
    </location>
</feature>
<dbReference type="Proteomes" id="UP000217954">
    <property type="component" value="Chromosome"/>
</dbReference>
<dbReference type="OrthoDB" id="9964334at2"/>
<gene>
    <name evidence="2" type="ORF">MSTE_02011</name>
</gene>
<accession>A0A1Z4EWL0</accession>
<sequence length="91" mass="9174">MSIATSGDPVIQMHRGVAGGARGATAGLPTVSSAGMRPGHAAILEAELGETRQTLTELARVADIGAGGAEALSEQDSDNAGRYDGVKDVKR</sequence>
<dbReference type="KEGG" id="mste:MSTE_02011"/>
<keyword evidence="3" id="KW-1185">Reference proteome</keyword>
<dbReference type="AlphaFoldDB" id="A0A1Z4EWL0"/>
<dbReference type="EMBL" id="AP018165">
    <property type="protein sequence ID" value="BAX97327.1"/>
    <property type="molecule type" value="Genomic_DNA"/>
</dbReference>
<dbReference type="RefSeq" id="WP_096505687.1">
    <property type="nucleotide sequence ID" value="NZ_AP018165.1"/>
</dbReference>
<evidence type="ECO:0000256" key="1">
    <source>
        <dbReference type="SAM" id="MobiDB-lite"/>
    </source>
</evidence>
<reference evidence="3" key="1">
    <citation type="journal article" date="2017" name="Genome Announc.">
        <title>Complete Genome Sequence of Mycobacterium stephanolepidis.</title>
        <authorList>
            <person name="Fukano H."/>
            <person name="Yoshida M."/>
            <person name="Katayama Y."/>
            <person name="Omatsu T."/>
            <person name="Mizutani T."/>
            <person name="Kurata O."/>
            <person name="Wada S."/>
            <person name="Hoshino Y."/>
        </authorList>
    </citation>
    <scope>NUCLEOTIDE SEQUENCE [LARGE SCALE GENOMIC DNA]</scope>
    <source>
        <strain evidence="3">NJB0901</strain>
    </source>
</reference>
<proteinExistence type="predicted"/>
<feature type="region of interest" description="Disordered" evidence="1">
    <location>
        <begin position="68"/>
        <end position="91"/>
    </location>
</feature>
<organism evidence="2 3">
    <name type="scientific">[Mycobacterium] stephanolepidis</name>
    <dbReference type="NCBI Taxonomy" id="1520670"/>
    <lineage>
        <taxon>Bacteria</taxon>
        <taxon>Bacillati</taxon>
        <taxon>Actinomycetota</taxon>
        <taxon>Actinomycetes</taxon>
        <taxon>Mycobacteriales</taxon>
        <taxon>Mycobacteriaceae</taxon>
        <taxon>Mycobacteroides</taxon>
    </lineage>
</organism>